<dbReference type="Proteomes" id="UP000525078">
    <property type="component" value="Unassembled WGS sequence"/>
</dbReference>
<dbReference type="EMBL" id="JAATIP010000182">
    <property type="protein sequence ID" value="KAF4362567.1"/>
    <property type="molecule type" value="Genomic_DNA"/>
</dbReference>
<dbReference type="InterPro" id="IPR036875">
    <property type="entry name" value="Znf_CCHC_sf"/>
</dbReference>
<dbReference type="Pfam" id="PF14392">
    <property type="entry name" value="zf-CCHC_4"/>
    <property type="match status" value="1"/>
</dbReference>
<keyword evidence="1" id="KW-0479">Metal-binding</keyword>
<dbReference type="SUPFAM" id="SSF57756">
    <property type="entry name" value="Retrovirus zinc finger-like domains"/>
    <property type="match status" value="1"/>
</dbReference>
<name>A0A7J6EVV6_CANSA</name>
<sequence length="356" mass="40650">MGGGQKLVDHNCKIKPQRPPLYQFDHSRGFLKKVLGGIWRLKDGEWNLKIKEKLKQNSNESWKHDLTSFPIWGRAWDVPIDLLTIHNTSSNGGQGRGGFPLPYQGTKKWISFQYEELPFMCFKCGKIGHCYKDCHQNPTMIQVDGKEDTAAYGKWLRVGNEARGRTNGEEHDREKQKMADDSLQQSTISVGRIPPASPFPSLHMLEKESSGNLPRTVTKDNMDSQEQQLIQGNSISPSKNHELKAKYRDYVEIQTRNDEGNRGKRRIVEDYGDVGNGKMKKLTTTLPEVTQDQELYNVPVFYDQEAKIMEEAIPFASAWQHGKEISNTGELQSRLGRCGQALQQWNKTKRKKCQGI</sequence>
<evidence type="ECO:0000313" key="4">
    <source>
        <dbReference type="EMBL" id="KAF4362567.1"/>
    </source>
</evidence>
<dbReference type="InterPro" id="IPR001878">
    <property type="entry name" value="Znf_CCHC"/>
</dbReference>
<accession>A0A7J6EVV6</accession>
<organism evidence="4 5">
    <name type="scientific">Cannabis sativa</name>
    <name type="common">Hemp</name>
    <name type="synonym">Marijuana</name>
    <dbReference type="NCBI Taxonomy" id="3483"/>
    <lineage>
        <taxon>Eukaryota</taxon>
        <taxon>Viridiplantae</taxon>
        <taxon>Streptophyta</taxon>
        <taxon>Embryophyta</taxon>
        <taxon>Tracheophyta</taxon>
        <taxon>Spermatophyta</taxon>
        <taxon>Magnoliopsida</taxon>
        <taxon>eudicotyledons</taxon>
        <taxon>Gunneridae</taxon>
        <taxon>Pentapetalae</taxon>
        <taxon>rosids</taxon>
        <taxon>fabids</taxon>
        <taxon>Rosales</taxon>
        <taxon>Cannabaceae</taxon>
        <taxon>Cannabis</taxon>
    </lineage>
</organism>
<feature type="compositionally biased region" description="Basic and acidic residues" evidence="2">
    <location>
        <begin position="161"/>
        <end position="180"/>
    </location>
</feature>
<feature type="domain" description="CCHC-type" evidence="3">
    <location>
        <begin position="121"/>
        <end position="134"/>
    </location>
</feature>
<evidence type="ECO:0000256" key="1">
    <source>
        <dbReference type="PROSITE-ProRule" id="PRU00047"/>
    </source>
</evidence>
<dbReference type="GO" id="GO:0008270">
    <property type="term" value="F:zinc ion binding"/>
    <property type="evidence" value="ECO:0007669"/>
    <property type="project" value="UniProtKB-KW"/>
</dbReference>
<comment type="caution">
    <text evidence="4">The sequence shown here is derived from an EMBL/GenBank/DDBJ whole genome shotgun (WGS) entry which is preliminary data.</text>
</comment>
<protein>
    <recommendedName>
        <fullName evidence="3">CCHC-type domain-containing protein</fullName>
    </recommendedName>
</protein>
<keyword evidence="1" id="KW-0862">Zinc</keyword>
<dbReference type="InterPro" id="IPR025836">
    <property type="entry name" value="Zn_knuckle_CX2CX4HX4C"/>
</dbReference>
<dbReference type="PROSITE" id="PS50158">
    <property type="entry name" value="ZF_CCHC"/>
    <property type="match status" value="1"/>
</dbReference>
<feature type="region of interest" description="Disordered" evidence="2">
    <location>
        <begin position="161"/>
        <end position="203"/>
    </location>
</feature>
<evidence type="ECO:0000313" key="5">
    <source>
        <dbReference type="Proteomes" id="UP000525078"/>
    </source>
</evidence>
<gene>
    <name evidence="4" type="ORF">F8388_011394</name>
</gene>
<evidence type="ECO:0000256" key="2">
    <source>
        <dbReference type="SAM" id="MobiDB-lite"/>
    </source>
</evidence>
<evidence type="ECO:0000259" key="3">
    <source>
        <dbReference type="PROSITE" id="PS50158"/>
    </source>
</evidence>
<dbReference type="GO" id="GO:0003676">
    <property type="term" value="F:nucleic acid binding"/>
    <property type="evidence" value="ECO:0007669"/>
    <property type="project" value="InterPro"/>
</dbReference>
<keyword evidence="1" id="KW-0863">Zinc-finger</keyword>
<dbReference type="AlphaFoldDB" id="A0A7J6EVV6"/>
<reference evidence="4 5" key="1">
    <citation type="journal article" date="2020" name="bioRxiv">
        <title>Sequence and annotation of 42 cannabis genomes reveals extensive copy number variation in cannabinoid synthesis and pathogen resistance genes.</title>
        <authorList>
            <person name="Mckernan K.J."/>
            <person name="Helbert Y."/>
            <person name="Kane L.T."/>
            <person name="Ebling H."/>
            <person name="Zhang L."/>
            <person name="Liu B."/>
            <person name="Eaton Z."/>
            <person name="Mclaughlin S."/>
            <person name="Kingan S."/>
            <person name="Baybayan P."/>
            <person name="Concepcion G."/>
            <person name="Jordan M."/>
            <person name="Riva A."/>
            <person name="Barbazuk W."/>
            <person name="Harkins T."/>
        </authorList>
    </citation>
    <scope>NUCLEOTIDE SEQUENCE [LARGE SCALE GENOMIC DNA]</scope>
    <source>
        <strain evidence="5">cv. Jamaican Lion 4</strain>
        <tissue evidence="4">Leaf</tissue>
    </source>
</reference>
<proteinExistence type="predicted"/>